<feature type="compositionally biased region" description="Low complexity" evidence="1">
    <location>
        <begin position="314"/>
        <end position="350"/>
    </location>
</feature>
<evidence type="ECO:0000313" key="4">
    <source>
        <dbReference type="Proteomes" id="UP001175227"/>
    </source>
</evidence>
<dbReference type="Proteomes" id="UP001175227">
    <property type="component" value="Unassembled WGS sequence"/>
</dbReference>
<gene>
    <name evidence="3" type="ORF">IW261DRAFT_1563117</name>
</gene>
<feature type="transmembrane region" description="Helical" evidence="2">
    <location>
        <begin position="173"/>
        <end position="194"/>
    </location>
</feature>
<sequence>MGILRPATPGFICTLVATILLAVVSFCVPFLKSVYFLKASISEGGYNGTITFGTLGYCLELSNGTTCSKASVGYELDINSLVGNDLPISIPNVAVKWITYALVLHIVALGLAGVSAFFGLLAHVREMSMACCSTCVSGFAAAVALIAFIFDLVLFFVAKARINSVGTASMGTAIWLTLAAWLLLFFSGCFYTLGRCCISKRKPRDQWGRRQDRENGDYDQMRLDAVKAEADRKATQQQEVGLSPLPEAQPLTARVDGENVIVERSYHDQSAPSTSNNLQAGGYGGRPVQGGGYVGGGYVQAPAGSRAVDEYYNPTQSTSYPPQPQPRRQGSATTGYAPSSYAASTYTYAAPEPSSPTHNLPANNQYLSTNPQQYPDRHASPVGGFGHTAGGTTYHSAASHQQYPSAYSQYDTYDVSQAHPQTQSQYNDPYGIRSYTTSPPPMTSQPQSSTYYPAQVAGPPAQERNYTLGGDGYGQNTLPSLPEHTQEHPYLSYAAPTPLTPHINTAVPTAAERQTSPMGPRAHRTLSPQQYDDTPPPGYDAGSAVIPGGWSGKN</sequence>
<feature type="region of interest" description="Disordered" evidence="1">
    <location>
        <begin position="509"/>
        <end position="554"/>
    </location>
</feature>
<dbReference type="GO" id="GO:0035838">
    <property type="term" value="C:growing cell tip"/>
    <property type="evidence" value="ECO:0007669"/>
    <property type="project" value="TreeGrafter"/>
</dbReference>
<dbReference type="PANTHER" id="PTHR28013">
    <property type="entry name" value="PROTEIN DCV1-RELATED"/>
    <property type="match status" value="1"/>
</dbReference>
<evidence type="ECO:0000256" key="2">
    <source>
        <dbReference type="SAM" id="Phobius"/>
    </source>
</evidence>
<reference evidence="3" key="1">
    <citation type="submission" date="2023-06" db="EMBL/GenBank/DDBJ databases">
        <authorList>
            <consortium name="Lawrence Berkeley National Laboratory"/>
            <person name="Ahrendt S."/>
            <person name="Sahu N."/>
            <person name="Indic B."/>
            <person name="Wong-Bajracharya J."/>
            <person name="Merenyi Z."/>
            <person name="Ke H.-M."/>
            <person name="Monk M."/>
            <person name="Kocsube S."/>
            <person name="Drula E."/>
            <person name="Lipzen A."/>
            <person name="Balint B."/>
            <person name="Henrissat B."/>
            <person name="Andreopoulos B."/>
            <person name="Martin F.M."/>
            <person name="Harder C.B."/>
            <person name="Rigling D."/>
            <person name="Ford K.L."/>
            <person name="Foster G.D."/>
            <person name="Pangilinan J."/>
            <person name="Papanicolaou A."/>
            <person name="Barry K."/>
            <person name="LaButti K."/>
            <person name="Viragh M."/>
            <person name="Koriabine M."/>
            <person name="Yan M."/>
            <person name="Riley R."/>
            <person name="Champramary S."/>
            <person name="Plett K.L."/>
            <person name="Tsai I.J."/>
            <person name="Slot J."/>
            <person name="Sipos G."/>
            <person name="Plett J."/>
            <person name="Nagy L.G."/>
            <person name="Grigoriev I.V."/>
        </authorList>
    </citation>
    <scope>NUCLEOTIDE SEQUENCE</scope>
    <source>
        <strain evidence="3">ICMP 16352</strain>
    </source>
</reference>
<dbReference type="GO" id="GO:0005886">
    <property type="term" value="C:plasma membrane"/>
    <property type="evidence" value="ECO:0007669"/>
    <property type="project" value="InterPro"/>
</dbReference>
<organism evidence="3 4">
    <name type="scientific">Armillaria novae-zelandiae</name>
    <dbReference type="NCBI Taxonomy" id="153914"/>
    <lineage>
        <taxon>Eukaryota</taxon>
        <taxon>Fungi</taxon>
        <taxon>Dikarya</taxon>
        <taxon>Basidiomycota</taxon>
        <taxon>Agaricomycotina</taxon>
        <taxon>Agaricomycetes</taxon>
        <taxon>Agaricomycetidae</taxon>
        <taxon>Agaricales</taxon>
        <taxon>Marasmiineae</taxon>
        <taxon>Physalacriaceae</taxon>
        <taxon>Armillaria</taxon>
    </lineage>
</organism>
<feature type="transmembrane region" description="Helical" evidence="2">
    <location>
        <begin position="134"/>
        <end position="158"/>
    </location>
</feature>
<evidence type="ECO:0000313" key="3">
    <source>
        <dbReference type="EMBL" id="KAK0481829.1"/>
    </source>
</evidence>
<keyword evidence="2" id="KW-0812">Transmembrane</keyword>
<dbReference type="EMBL" id="JAUEPR010000008">
    <property type="protein sequence ID" value="KAK0481829.1"/>
    <property type="molecule type" value="Genomic_DNA"/>
</dbReference>
<dbReference type="InterPro" id="IPR051380">
    <property type="entry name" value="pH-response_reg_palI/RIM9"/>
</dbReference>
<feature type="transmembrane region" description="Helical" evidence="2">
    <location>
        <begin position="12"/>
        <end position="31"/>
    </location>
</feature>
<protein>
    <submittedName>
        <fullName evidence="3">SUR7/PalI family-domain-containing protein</fullName>
    </submittedName>
</protein>
<feature type="region of interest" description="Disordered" evidence="1">
    <location>
        <begin position="311"/>
        <end position="384"/>
    </location>
</feature>
<proteinExistence type="predicted"/>
<evidence type="ECO:0000256" key="1">
    <source>
        <dbReference type="SAM" id="MobiDB-lite"/>
    </source>
</evidence>
<name>A0AA39UGR5_9AGAR</name>
<dbReference type="GO" id="GO:0032153">
    <property type="term" value="C:cell division site"/>
    <property type="evidence" value="ECO:0007669"/>
    <property type="project" value="TreeGrafter"/>
</dbReference>
<feature type="transmembrane region" description="Helical" evidence="2">
    <location>
        <begin position="97"/>
        <end position="122"/>
    </location>
</feature>
<keyword evidence="2" id="KW-0472">Membrane</keyword>
<dbReference type="AlphaFoldDB" id="A0AA39UGR5"/>
<accession>A0AA39UGR5</accession>
<feature type="region of interest" description="Disordered" evidence="1">
    <location>
        <begin position="229"/>
        <end position="249"/>
    </location>
</feature>
<feature type="compositionally biased region" description="Polar residues" evidence="1">
    <location>
        <begin position="268"/>
        <end position="278"/>
    </location>
</feature>
<feature type="region of interest" description="Disordered" evidence="1">
    <location>
        <begin position="265"/>
        <end position="285"/>
    </location>
</feature>
<feature type="region of interest" description="Disordered" evidence="1">
    <location>
        <begin position="434"/>
        <end position="455"/>
    </location>
</feature>
<keyword evidence="2" id="KW-1133">Transmembrane helix</keyword>
<dbReference type="InterPro" id="IPR009571">
    <property type="entry name" value="SUR7/Rim9-like_fungi"/>
</dbReference>
<keyword evidence="4" id="KW-1185">Reference proteome</keyword>
<dbReference type="Pfam" id="PF06687">
    <property type="entry name" value="SUR7"/>
    <property type="match status" value="1"/>
</dbReference>
<feature type="compositionally biased region" description="Polar residues" evidence="1">
    <location>
        <begin position="355"/>
        <end position="373"/>
    </location>
</feature>
<dbReference type="PANTHER" id="PTHR28013:SF4">
    <property type="entry name" value="MARVEL DOMAIN-CONTAINING PROTEIN"/>
    <property type="match status" value="1"/>
</dbReference>
<comment type="caution">
    <text evidence="3">The sequence shown here is derived from an EMBL/GenBank/DDBJ whole genome shotgun (WGS) entry which is preliminary data.</text>
</comment>